<name>A0A165GDD6_EXIGL</name>
<feature type="chain" id="PRO_5007858109" evidence="4">
    <location>
        <begin position="21"/>
        <end position="394"/>
    </location>
</feature>
<evidence type="ECO:0000256" key="1">
    <source>
        <dbReference type="ARBA" id="ARBA00022801"/>
    </source>
</evidence>
<dbReference type="Proteomes" id="UP000077266">
    <property type="component" value="Unassembled WGS sequence"/>
</dbReference>
<protein>
    <submittedName>
        <fullName evidence="6">Alpha/beta-hydrolase</fullName>
    </submittedName>
</protein>
<dbReference type="InParanoid" id="A0A165GDD6"/>
<proteinExistence type="inferred from homology"/>
<dbReference type="Pfam" id="PF00561">
    <property type="entry name" value="Abhydrolase_1"/>
    <property type="match status" value="1"/>
</dbReference>
<evidence type="ECO:0000256" key="3">
    <source>
        <dbReference type="SAM" id="MobiDB-lite"/>
    </source>
</evidence>
<dbReference type="EMBL" id="KV426051">
    <property type="protein sequence ID" value="KZV90353.1"/>
    <property type="molecule type" value="Genomic_DNA"/>
</dbReference>
<keyword evidence="7" id="KW-1185">Reference proteome</keyword>
<dbReference type="GO" id="GO:0016787">
    <property type="term" value="F:hydrolase activity"/>
    <property type="evidence" value="ECO:0007669"/>
    <property type="project" value="UniProtKB-KW"/>
</dbReference>
<dbReference type="PRINTS" id="PR00412">
    <property type="entry name" value="EPOXHYDRLASE"/>
</dbReference>
<dbReference type="OrthoDB" id="408373at2759"/>
<feature type="region of interest" description="Disordered" evidence="3">
    <location>
        <begin position="356"/>
        <end position="394"/>
    </location>
</feature>
<dbReference type="AlphaFoldDB" id="A0A165GDD6"/>
<accession>A0A165GDD6</accession>
<evidence type="ECO:0000259" key="5">
    <source>
        <dbReference type="Pfam" id="PF00561"/>
    </source>
</evidence>
<dbReference type="PANTHER" id="PTHR43329">
    <property type="entry name" value="EPOXIDE HYDROLASE"/>
    <property type="match status" value="1"/>
</dbReference>
<feature type="domain" description="AB hydrolase-1" evidence="5">
    <location>
        <begin position="61"/>
        <end position="336"/>
    </location>
</feature>
<comment type="similarity">
    <text evidence="2">Belongs to the AB hydrolase superfamily. Epoxide hydrolase family.</text>
</comment>
<evidence type="ECO:0000256" key="2">
    <source>
        <dbReference type="ARBA" id="ARBA00038334"/>
    </source>
</evidence>
<dbReference type="InterPro" id="IPR029058">
    <property type="entry name" value="AB_hydrolase_fold"/>
</dbReference>
<gene>
    <name evidence="6" type="ORF">EXIGLDRAFT_677188</name>
</gene>
<feature type="signal peptide" evidence="4">
    <location>
        <begin position="1"/>
        <end position="20"/>
    </location>
</feature>
<dbReference type="Gene3D" id="3.40.50.1820">
    <property type="entry name" value="alpha/beta hydrolase"/>
    <property type="match status" value="1"/>
</dbReference>
<evidence type="ECO:0000256" key="4">
    <source>
        <dbReference type="SAM" id="SignalP"/>
    </source>
</evidence>
<keyword evidence="1 6" id="KW-0378">Hydrolase</keyword>
<dbReference type="InterPro" id="IPR000639">
    <property type="entry name" value="Epox_hydrolase-like"/>
</dbReference>
<evidence type="ECO:0000313" key="7">
    <source>
        <dbReference type="Proteomes" id="UP000077266"/>
    </source>
</evidence>
<organism evidence="6 7">
    <name type="scientific">Exidia glandulosa HHB12029</name>
    <dbReference type="NCBI Taxonomy" id="1314781"/>
    <lineage>
        <taxon>Eukaryota</taxon>
        <taxon>Fungi</taxon>
        <taxon>Dikarya</taxon>
        <taxon>Basidiomycota</taxon>
        <taxon>Agaricomycotina</taxon>
        <taxon>Agaricomycetes</taxon>
        <taxon>Auriculariales</taxon>
        <taxon>Exidiaceae</taxon>
        <taxon>Exidia</taxon>
    </lineage>
</organism>
<dbReference type="InterPro" id="IPR000073">
    <property type="entry name" value="AB_hydrolase_1"/>
</dbReference>
<dbReference type="STRING" id="1314781.A0A165GDD6"/>
<dbReference type="SUPFAM" id="SSF53474">
    <property type="entry name" value="alpha/beta-Hydrolases"/>
    <property type="match status" value="1"/>
</dbReference>
<reference evidence="6 7" key="1">
    <citation type="journal article" date="2016" name="Mol. Biol. Evol.">
        <title>Comparative Genomics of Early-Diverging Mushroom-Forming Fungi Provides Insights into the Origins of Lignocellulose Decay Capabilities.</title>
        <authorList>
            <person name="Nagy L.G."/>
            <person name="Riley R."/>
            <person name="Tritt A."/>
            <person name="Adam C."/>
            <person name="Daum C."/>
            <person name="Floudas D."/>
            <person name="Sun H."/>
            <person name="Yadav J.S."/>
            <person name="Pangilinan J."/>
            <person name="Larsson K.H."/>
            <person name="Matsuura K."/>
            <person name="Barry K."/>
            <person name="Labutti K."/>
            <person name="Kuo R."/>
            <person name="Ohm R.A."/>
            <person name="Bhattacharya S.S."/>
            <person name="Shirouzu T."/>
            <person name="Yoshinaga Y."/>
            <person name="Martin F.M."/>
            <person name="Grigoriev I.V."/>
            <person name="Hibbett D.S."/>
        </authorList>
    </citation>
    <scope>NUCLEOTIDE SEQUENCE [LARGE SCALE GENOMIC DNA]</scope>
    <source>
        <strain evidence="6 7">HHB12029</strain>
    </source>
</reference>
<sequence>MTRSPSTAVALSLFVGLVAGSILDPDFDPAAYPQKVANCESEGHKLDIHYVDINPDGHRNLVLVHGWPGLWSTWANQISYLSKDPQYHIIVPDLRGFGSSTHPGSASFHEMADDLVCVLYDAGETSAILIGHDWGSQVSYEALRSFPDVFQGASGTIPYIPSVGDFVPIEHIAKQLDHLTYQIYFERETNAAASELAADVRRSLRSVYQDVAHPPPKAFLTSSTDFLKAYDGVPLDQRIPFMNQKEEDYLVQAYERSGFLNTLQFYTHPFRFGSHEYASKEGRKIIDEPTALIYPDADPVVEDWAAAMELLHTRSFMTNLTLFKVHAAHWPQLENPVAFNEALRQWLDTFPPIEYEEDEHDEHEHEHEGSDDEDQLVAPIADEPLLEPLLHEDL</sequence>
<keyword evidence="4" id="KW-0732">Signal</keyword>
<evidence type="ECO:0000313" key="6">
    <source>
        <dbReference type="EMBL" id="KZV90353.1"/>
    </source>
</evidence>